<comment type="caution">
    <text evidence="2">The sequence shown here is derived from an EMBL/GenBank/DDBJ whole genome shotgun (WGS) entry which is preliminary data.</text>
</comment>
<feature type="chain" id="PRO_5021244498" description="SH3 domain-containing protein" evidence="1">
    <location>
        <begin position="25"/>
        <end position="110"/>
    </location>
</feature>
<feature type="signal peptide" evidence="1">
    <location>
        <begin position="1"/>
        <end position="24"/>
    </location>
</feature>
<protein>
    <recommendedName>
        <fullName evidence="4">SH3 domain-containing protein</fullName>
    </recommendedName>
</protein>
<keyword evidence="1" id="KW-0732">Signal</keyword>
<evidence type="ECO:0000313" key="3">
    <source>
        <dbReference type="Proteomes" id="UP000298179"/>
    </source>
</evidence>
<dbReference type="RefSeq" id="WP_134762172.1">
    <property type="nucleotide sequence ID" value="NZ_SOZD01000003.1"/>
</dbReference>
<name>A0A4Y8RKM7_9HYPH</name>
<keyword evidence="3" id="KW-1185">Reference proteome</keyword>
<dbReference type="AlphaFoldDB" id="A0A4Y8RKM7"/>
<dbReference type="OrthoDB" id="964913at2"/>
<dbReference type="Proteomes" id="UP000298179">
    <property type="component" value="Unassembled WGS sequence"/>
</dbReference>
<accession>A0A4Y8RKM7</accession>
<sequence>MRMFGRIAIAALLALMEGALPAHATSGPGCLVVVGVGYGDVLNLRKRPSASVPIVDALEPNRHGIIHLDGECRPLSVAWGSRWCPVTHYYGDRTSHGWVKARFVRDSDCP</sequence>
<proteinExistence type="predicted"/>
<gene>
    <name evidence="2" type="ORF">E3C22_11555</name>
</gene>
<organism evidence="2 3">
    <name type="scientific">Jiella endophytica</name>
    <dbReference type="NCBI Taxonomy" id="2558362"/>
    <lineage>
        <taxon>Bacteria</taxon>
        <taxon>Pseudomonadati</taxon>
        <taxon>Pseudomonadota</taxon>
        <taxon>Alphaproteobacteria</taxon>
        <taxon>Hyphomicrobiales</taxon>
        <taxon>Aurantimonadaceae</taxon>
        <taxon>Jiella</taxon>
    </lineage>
</organism>
<dbReference type="EMBL" id="SOZD01000003">
    <property type="protein sequence ID" value="TFF23071.1"/>
    <property type="molecule type" value="Genomic_DNA"/>
</dbReference>
<evidence type="ECO:0000313" key="2">
    <source>
        <dbReference type="EMBL" id="TFF23071.1"/>
    </source>
</evidence>
<reference evidence="2 3" key="1">
    <citation type="submission" date="2019-03" db="EMBL/GenBank/DDBJ databases">
        <title>Jiella endophytica sp. nov., a novel endophytic bacterium isolated from root of Ficus microcarpa Linn. f.</title>
        <authorList>
            <person name="Tuo L."/>
        </authorList>
    </citation>
    <scope>NUCLEOTIDE SEQUENCE [LARGE SCALE GENOMIC DNA]</scope>
    <source>
        <strain evidence="2 3">CBS5Q-3</strain>
    </source>
</reference>
<evidence type="ECO:0008006" key="4">
    <source>
        <dbReference type="Google" id="ProtNLM"/>
    </source>
</evidence>
<evidence type="ECO:0000256" key="1">
    <source>
        <dbReference type="SAM" id="SignalP"/>
    </source>
</evidence>